<comment type="caution">
    <text evidence="1">The sequence shown here is derived from an EMBL/GenBank/DDBJ whole genome shotgun (WGS) entry which is preliminary data.</text>
</comment>
<evidence type="ECO:0000313" key="2">
    <source>
        <dbReference type="Proteomes" id="UP000807342"/>
    </source>
</evidence>
<keyword evidence="2" id="KW-1185">Reference proteome</keyword>
<dbReference type="AlphaFoldDB" id="A0A9P6C6Z8"/>
<proteinExistence type="predicted"/>
<name>A0A9P6C6Z8_9AGAR</name>
<accession>A0A9P6C6Z8</accession>
<reference evidence="1" key="1">
    <citation type="submission" date="2020-11" db="EMBL/GenBank/DDBJ databases">
        <authorList>
            <consortium name="DOE Joint Genome Institute"/>
            <person name="Ahrendt S."/>
            <person name="Riley R."/>
            <person name="Andreopoulos W."/>
            <person name="Labutti K."/>
            <person name="Pangilinan J."/>
            <person name="Ruiz-Duenas F.J."/>
            <person name="Barrasa J.M."/>
            <person name="Sanchez-Garcia M."/>
            <person name="Camarero S."/>
            <person name="Miyauchi S."/>
            <person name="Serrano A."/>
            <person name="Linde D."/>
            <person name="Babiker R."/>
            <person name="Drula E."/>
            <person name="Ayuso-Fernandez I."/>
            <person name="Pacheco R."/>
            <person name="Padilla G."/>
            <person name="Ferreira P."/>
            <person name="Barriuso J."/>
            <person name="Kellner H."/>
            <person name="Castanera R."/>
            <person name="Alfaro M."/>
            <person name="Ramirez L."/>
            <person name="Pisabarro A.G."/>
            <person name="Kuo A."/>
            <person name="Tritt A."/>
            <person name="Lipzen A."/>
            <person name="He G."/>
            <person name="Yan M."/>
            <person name="Ng V."/>
            <person name="Cullen D."/>
            <person name="Martin F."/>
            <person name="Rosso M.-N."/>
            <person name="Henrissat B."/>
            <person name="Hibbett D."/>
            <person name="Martinez A.T."/>
            <person name="Grigoriev I.V."/>
        </authorList>
    </citation>
    <scope>NUCLEOTIDE SEQUENCE</scope>
    <source>
        <strain evidence="1">MF-IS2</strain>
    </source>
</reference>
<protein>
    <recommendedName>
        <fullName evidence="3">F-box domain-containing protein</fullName>
    </recommendedName>
</protein>
<organism evidence="1 2">
    <name type="scientific">Macrolepiota fuliginosa MF-IS2</name>
    <dbReference type="NCBI Taxonomy" id="1400762"/>
    <lineage>
        <taxon>Eukaryota</taxon>
        <taxon>Fungi</taxon>
        <taxon>Dikarya</taxon>
        <taxon>Basidiomycota</taxon>
        <taxon>Agaricomycotina</taxon>
        <taxon>Agaricomycetes</taxon>
        <taxon>Agaricomycetidae</taxon>
        <taxon>Agaricales</taxon>
        <taxon>Agaricineae</taxon>
        <taxon>Agaricaceae</taxon>
        <taxon>Macrolepiota</taxon>
    </lineage>
</organism>
<dbReference type="OrthoDB" id="3030719at2759"/>
<gene>
    <name evidence="1" type="ORF">P691DRAFT_310459</name>
</gene>
<dbReference type="EMBL" id="MU151053">
    <property type="protein sequence ID" value="KAF9454536.1"/>
    <property type="molecule type" value="Genomic_DNA"/>
</dbReference>
<dbReference type="Proteomes" id="UP000807342">
    <property type="component" value="Unassembled WGS sequence"/>
</dbReference>
<evidence type="ECO:0008006" key="3">
    <source>
        <dbReference type="Google" id="ProtNLM"/>
    </source>
</evidence>
<evidence type="ECO:0000313" key="1">
    <source>
        <dbReference type="EMBL" id="KAF9454536.1"/>
    </source>
</evidence>
<dbReference type="Gene3D" id="1.20.1280.50">
    <property type="match status" value="1"/>
</dbReference>
<sequence length="450" mass="50970">MSVSEKTTEYSGQQATQADLHYLLNERHSSIYILPPEVLSVIFRYACVSTPKRSDLLTWELPSTVDRTVFVLSAVSSYWRDIVHRTPSLWENLAIQPSQAAAAFDAILLQHYITLVGCLDFALDLLFPSQAPASNFEPISKVLFSPENTQKIKTLRLQDPPLCVIYKLSQFSQLHTLRMWFSICHPPYVNLDLSKSCPSLCRVSLEGTLWESVSLPLSVQALVLTHVSSEISISSLYQCPNLTECHQFHSDTYGANESPRRSLLHPLTLAHLEVWSWAVTEDVWTDDRSTPYLHLPALKTCLIWHDPIGASPEDVINFCHQFPYTLSSLELCGFVNWDYDSFKRLFWNSMPSVKVLRVTRCSPCSLSALARALTPDGVNSDIVKPLPRLRDLSATFDELYVQCDAETDFEYPALLSDMLEKRREGGSHQFRIQVPNVDFPQTADVRDGPD</sequence>